<dbReference type="OrthoDB" id="1632545at2759"/>
<dbReference type="AlphaFoldDB" id="K8ES13"/>
<evidence type="ECO:0000313" key="3">
    <source>
        <dbReference type="Proteomes" id="UP000198341"/>
    </source>
</evidence>
<proteinExistence type="predicted"/>
<feature type="region of interest" description="Disordered" evidence="1">
    <location>
        <begin position="153"/>
        <end position="215"/>
    </location>
</feature>
<dbReference type="EMBL" id="FO082260">
    <property type="protein sequence ID" value="CCO20749.1"/>
    <property type="molecule type" value="Genomic_DNA"/>
</dbReference>
<dbReference type="Proteomes" id="UP000198341">
    <property type="component" value="Chromosome 19"/>
</dbReference>
<evidence type="ECO:0000256" key="1">
    <source>
        <dbReference type="SAM" id="MobiDB-lite"/>
    </source>
</evidence>
<protein>
    <recommendedName>
        <fullName evidence="4">Reverse transcriptase domain-containing protein</fullName>
    </recommendedName>
</protein>
<evidence type="ECO:0008006" key="4">
    <source>
        <dbReference type="Google" id="ProtNLM"/>
    </source>
</evidence>
<accession>K8ES13</accession>
<organism evidence="2 3">
    <name type="scientific">Bathycoccus prasinos</name>
    <dbReference type="NCBI Taxonomy" id="41875"/>
    <lineage>
        <taxon>Eukaryota</taxon>
        <taxon>Viridiplantae</taxon>
        <taxon>Chlorophyta</taxon>
        <taxon>Mamiellophyceae</taxon>
        <taxon>Mamiellales</taxon>
        <taxon>Bathycoccaceae</taxon>
        <taxon>Bathycoccus</taxon>
    </lineage>
</organism>
<dbReference type="RefSeq" id="XP_007508030.1">
    <property type="nucleotide sequence ID" value="XM_007507968.1"/>
</dbReference>
<sequence>MDLQHRFRHWPEAHDVVGDILRRTWENFRGSGMVSQEMFDVVLDLLRHFFFLESTGQLPRRVSLRLPWQEITAVLQKAFPASLLARLVPSFATTAVTERKKSVLRSLLCAGIPGDERKRLSVLFPPREFVRVLANECVTDELLVAFAGSLSSATPTPEVRPQVVRSPIPARGAQRSRVVRSPILPPMVLPPPRRLHAHPNPPTSPPPPSTTGTARRRLSVASTPPNVVTAVEPEPVTEPATVVAVGEDDEPGVQFGSEADEETVEDDAAVPVLPAAPVPAPVALTGAAGVPGEPGARLAAYAGEEVRAEPDVHVEANVGGEVAEVGTVAANVEEVVLVPSGNDALALLAEREIRLENVELEGCGLGDQPTPEEIFEQLVADELSATNAKDKLRVRLKRLGADPAMISNPFTTIALEDLAGVEAFFANAENVNAFENRISVSRKLNPKTEVTLNLYFREIFHALVCGKIALDVAYSLMETLIGAFAFLSRKVRPGPIQRANKAAISRFHMHLAQRKTVSLLMEYKAIMEAESQRQRDCHNRRTSSDAPPPTQRAMARCLAAKTAHTSNGLSKAVAILTSDGTAPGDPETLAKIVAKTPTDAGEFPDATRATIAEEGADAKNCVFFDPSKMSTAILACPNNSSSDIAGVCFEHVKSLLGRAHSGGSNHFLSFFSFLIEEIARDPDGKCFTALTRAKYIAIQKPKSSVQGDIRPIGITSVFRRIYGKYVMIDSGKLVGGILSSRKRNPQFAVGVSSGANILGLATNIMREVAPTHVSAAIDVTNAFNALKRPPLFEALSGKTFGAQKNFVVTTPSSRMLARTTHMGHKICCPHGTALFSIALDFIVSAVFEEHGDRFPDVTSNWFADDGVASGPLEEVKKFITILTRELQSKAGLEVKFVTCLGGFDTDAASLLEPVEGLNWKNIPWSPGDKECGITVAGTPVGTAAYVRKEALAIVEKHQHRLDRIADFADHGEDGPRDFDKDFTTVGTRHLALTLLDYCCKHRFDYVTHLISKEILGDGLIEHVQRSIHSCFSRICDGEIQFQLLDEVGKQLMALPLRYGGQAIHDIGFEADISLVSTLHALSPDIVRRIPELHRKKLKLGFRV</sequence>
<name>K8ES13_9CHLO</name>
<feature type="compositionally biased region" description="Pro residues" evidence="1">
    <location>
        <begin position="183"/>
        <end position="192"/>
    </location>
</feature>
<feature type="region of interest" description="Disordered" evidence="1">
    <location>
        <begin position="531"/>
        <end position="552"/>
    </location>
</feature>
<dbReference type="KEGG" id="bpg:Bathy19g00710"/>
<gene>
    <name evidence="2" type="ordered locus">Bathy19g00710</name>
</gene>
<feature type="compositionally biased region" description="Pro residues" evidence="1">
    <location>
        <begin position="199"/>
        <end position="209"/>
    </location>
</feature>
<dbReference type="GeneID" id="19010661"/>
<keyword evidence="3" id="KW-1185">Reference proteome</keyword>
<reference evidence="2 3" key="1">
    <citation type="submission" date="2011-10" db="EMBL/GenBank/DDBJ databases">
        <authorList>
            <person name="Genoscope - CEA"/>
        </authorList>
    </citation>
    <scope>NUCLEOTIDE SEQUENCE [LARGE SCALE GENOMIC DNA]</scope>
    <source>
        <strain evidence="2 3">RCC 1105</strain>
    </source>
</reference>
<feature type="compositionally biased region" description="Basic and acidic residues" evidence="1">
    <location>
        <begin position="531"/>
        <end position="543"/>
    </location>
</feature>
<evidence type="ECO:0000313" key="2">
    <source>
        <dbReference type="EMBL" id="CCO20749.1"/>
    </source>
</evidence>